<proteinExistence type="predicted"/>
<comment type="caution">
    <text evidence="4">The sequence shown here is derived from an EMBL/GenBank/DDBJ whole genome shotgun (WGS) entry which is preliminary data.</text>
</comment>
<accession>A0ABR9HEE2</accession>
<gene>
    <name evidence="4" type="ORF">H4W79_001613</name>
</gene>
<protein>
    <submittedName>
        <fullName evidence="4">Repeat protein (TIGR01451 family)</fullName>
    </submittedName>
</protein>
<evidence type="ECO:0000313" key="5">
    <source>
        <dbReference type="Proteomes" id="UP000598217"/>
    </source>
</evidence>
<keyword evidence="2" id="KW-0472">Membrane</keyword>
<evidence type="ECO:0000313" key="4">
    <source>
        <dbReference type="EMBL" id="MBE1457399.1"/>
    </source>
</evidence>
<dbReference type="RefSeq" id="WP_191273560.1">
    <property type="nucleotide sequence ID" value="NZ_BMXJ01000006.1"/>
</dbReference>
<evidence type="ECO:0000256" key="2">
    <source>
        <dbReference type="SAM" id="Phobius"/>
    </source>
</evidence>
<feature type="domain" description="DUF11" evidence="3">
    <location>
        <begin position="45"/>
        <end position="119"/>
    </location>
</feature>
<sequence>MAVPAVVSAVGLAALIAAPGQPLQEGEGPVPGAGSLYVTVQGRSEEPLRAGGRVEYTIRVRNAGYEAAPGAQVVQYLPPSMRYVSGAPEGAEAGGAEWDQPLEPGERAVLSVTAEITETPERGRQPVSTVCLRPGVEAQLASCASSVHQVHRVLPFAWVAAGLLLVLSVAVAVGGFLRYRGTRKPRPAPEAPSGPGPDPVVDIGAPSERAPVYHLDAHR</sequence>
<keyword evidence="5" id="KW-1185">Reference proteome</keyword>
<name>A0ABR9HEE2_9ACTN</name>
<dbReference type="Pfam" id="PF01345">
    <property type="entry name" value="DUF11"/>
    <property type="match status" value="1"/>
</dbReference>
<evidence type="ECO:0000259" key="3">
    <source>
        <dbReference type="Pfam" id="PF01345"/>
    </source>
</evidence>
<feature type="compositionally biased region" description="Pro residues" evidence="1">
    <location>
        <begin position="188"/>
        <end position="198"/>
    </location>
</feature>
<dbReference type="InterPro" id="IPR001434">
    <property type="entry name" value="OmcB-like_DUF11"/>
</dbReference>
<feature type="transmembrane region" description="Helical" evidence="2">
    <location>
        <begin position="156"/>
        <end position="177"/>
    </location>
</feature>
<keyword evidence="2" id="KW-0812">Transmembrane</keyword>
<dbReference type="Proteomes" id="UP000598217">
    <property type="component" value="Unassembled WGS sequence"/>
</dbReference>
<keyword evidence="2" id="KW-1133">Transmembrane helix</keyword>
<feature type="region of interest" description="Disordered" evidence="1">
    <location>
        <begin position="182"/>
        <end position="219"/>
    </location>
</feature>
<dbReference type="EMBL" id="JADBDY010000001">
    <property type="protein sequence ID" value="MBE1457399.1"/>
    <property type="molecule type" value="Genomic_DNA"/>
</dbReference>
<reference evidence="4 5" key="1">
    <citation type="submission" date="2020-10" db="EMBL/GenBank/DDBJ databases">
        <title>Sequencing the genomes of 1000 actinobacteria strains.</title>
        <authorList>
            <person name="Klenk H.-P."/>
        </authorList>
    </citation>
    <scope>NUCLEOTIDE SEQUENCE [LARGE SCALE GENOMIC DNA]</scope>
    <source>
        <strain evidence="4 5">DSM 45157</strain>
    </source>
</reference>
<organism evidence="4 5">
    <name type="scientific">Nocardiopsis terrae</name>
    <dbReference type="NCBI Taxonomy" id="372655"/>
    <lineage>
        <taxon>Bacteria</taxon>
        <taxon>Bacillati</taxon>
        <taxon>Actinomycetota</taxon>
        <taxon>Actinomycetes</taxon>
        <taxon>Streptosporangiales</taxon>
        <taxon>Nocardiopsidaceae</taxon>
        <taxon>Nocardiopsis</taxon>
    </lineage>
</organism>
<evidence type="ECO:0000256" key="1">
    <source>
        <dbReference type="SAM" id="MobiDB-lite"/>
    </source>
</evidence>